<dbReference type="PANTHER" id="PTHR37937:SF1">
    <property type="entry name" value="CONJUGATIVE TRANSFER: DNA TRANSPORT"/>
    <property type="match status" value="1"/>
</dbReference>
<protein>
    <submittedName>
        <fullName evidence="9">Type IV secretory pathway, VirD4 protein</fullName>
    </submittedName>
</protein>
<dbReference type="InterPro" id="IPR027417">
    <property type="entry name" value="P-loop_NTPase"/>
</dbReference>
<evidence type="ECO:0000256" key="4">
    <source>
        <dbReference type="ARBA" id="ARBA00022692"/>
    </source>
</evidence>
<sequence>MAIFRNPLRRNYVKRRNSRRKSFVRLRGRLWFQIVYYSITTIVVTYLSTAVGNIVRLLVKLCQNAMQSYIDYKTGISSVDWTKFLFDSLNSFLPENLFRNVIQAQPWVITNSGKNYTIYYVQITWLIVLSLAIFNFVIKRWYNWYTLYGNRIRNSNHFANFYEIDSAFSMIPDRNKIYDGKPGQQVAHISGYNLRMLAMHPIIWLTQVLKLVLGLNSEVFPFWYRKIRPSLVKTFPKLYANQENVEGGFHGFYWVDTEITHVKTTGATRSGKDQMRGYPLIDINRRSTQPWNIVDTDAKNEDYKMSYIPLRKAGFDVHAINIMNVDESETFNPLQMALDYAMDGDLDQAQIEVAKVVQIIGSDANNQGGGDIWDKTAESTQQAVILILLKLAIDNNDPSLVTPAGVPQFINSLSQFTDDDEDGLTKYLKMLQKLPMTPMINEIIGTAGAYLGSSGDTKTSVMFTLQARTRLFASESIARLTSSNSINVMDMAYPRMIKVLLNSQYSGLTGIIRLYDSQNAKDEQDFIEEDKVRITRSGLFQFPFKAKFPNNWAINITFNDTNNPHHIRGNIITVVGHKEQERAYGKVIVDEYSKKPIIKSVVDSIDSKLIPGAKAEVSLRYSEKPKAVFIITPQDNDNYAAIATLYISQVYAVTTSIASNITRRKLTTPIFYKLNEFSMFPKIPGFNNLLTRGLTYGHMVEIYLQSLSQLELKYTKEEVKEISDNTLTWNHILTPNAETNTEFSKALGEIEVMEESVNSQVGLDHQDRGNRQMNKVKVPLLDPVEVQYLSNNESLTLPLAKRLDKKFRKIQAVPIFATGPYKLPNARDLLKKEYSLKYYTTDLGIRSKTAGIKYEELFADFAPYYLELEREVGSTNDEETPTPKVTVSATDVEEAIDEITSQQGREVVKIDEEVQAFKLDSRKAFLAENSDSKTVQLASKALIEAAQLTEVSTDSDVWQKVFSGRYFLDNPNRRTLQNELKLSWKALWAVTQVINGEINQTQLTGILDEDVEEDPDEY</sequence>
<keyword evidence="4 7" id="KW-0812">Transmembrane</keyword>
<dbReference type="PANTHER" id="PTHR37937">
    <property type="entry name" value="CONJUGATIVE TRANSFER: DNA TRANSPORT"/>
    <property type="match status" value="1"/>
</dbReference>
<evidence type="ECO:0000256" key="6">
    <source>
        <dbReference type="ARBA" id="ARBA00023136"/>
    </source>
</evidence>
<evidence type="ECO:0000256" key="2">
    <source>
        <dbReference type="ARBA" id="ARBA00008806"/>
    </source>
</evidence>
<comment type="subcellular location">
    <subcellularLocation>
        <location evidence="1">Cell membrane</location>
        <topology evidence="1">Multi-pass membrane protein</topology>
    </subcellularLocation>
</comment>
<evidence type="ECO:0000313" key="9">
    <source>
        <dbReference type="EMBL" id="GAK31554.1"/>
    </source>
</evidence>
<evidence type="ECO:0000259" key="8">
    <source>
        <dbReference type="Pfam" id="PF12696"/>
    </source>
</evidence>
<dbReference type="STRING" id="1329250.WOSG25_110320"/>
<keyword evidence="6 7" id="KW-0472">Membrane</keyword>
<dbReference type="eggNOG" id="COG3505">
    <property type="taxonomic scope" value="Bacteria"/>
</dbReference>
<dbReference type="GO" id="GO:0005886">
    <property type="term" value="C:plasma membrane"/>
    <property type="evidence" value="ECO:0007669"/>
    <property type="project" value="UniProtKB-SubCell"/>
</dbReference>
<keyword evidence="10" id="KW-1185">Reference proteome</keyword>
<dbReference type="Proteomes" id="UP000030643">
    <property type="component" value="Unassembled WGS sequence"/>
</dbReference>
<dbReference type="Pfam" id="PF12696">
    <property type="entry name" value="TraG-D_C"/>
    <property type="match status" value="1"/>
</dbReference>
<evidence type="ECO:0000256" key="7">
    <source>
        <dbReference type="SAM" id="Phobius"/>
    </source>
</evidence>
<feature type="domain" description="TraD/TraG TraM recognition site" evidence="8">
    <location>
        <begin position="673"/>
        <end position="789"/>
    </location>
</feature>
<dbReference type="RefSeq" id="WP_052348598.1">
    <property type="nucleotide sequence ID" value="NZ_DF820494.1"/>
</dbReference>
<dbReference type="EMBL" id="DF820494">
    <property type="protein sequence ID" value="GAK31554.1"/>
    <property type="molecule type" value="Genomic_DNA"/>
</dbReference>
<keyword evidence="3" id="KW-1003">Cell membrane</keyword>
<dbReference type="InterPro" id="IPR032689">
    <property type="entry name" value="TraG-D_C"/>
</dbReference>
<dbReference type="SUPFAM" id="SSF52540">
    <property type="entry name" value="P-loop containing nucleoside triphosphate hydrolases"/>
    <property type="match status" value="1"/>
</dbReference>
<feature type="transmembrane region" description="Helical" evidence="7">
    <location>
        <begin position="117"/>
        <end position="138"/>
    </location>
</feature>
<keyword evidence="5 7" id="KW-1133">Transmembrane helix</keyword>
<evidence type="ECO:0000313" key="10">
    <source>
        <dbReference type="Proteomes" id="UP000030643"/>
    </source>
</evidence>
<evidence type="ECO:0000256" key="5">
    <source>
        <dbReference type="ARBA" id="ARBA00022989"/>
    </source>
</evidence>
<dbReference type="AlphaFoldDB" id="A0A069CVP1"/>
<dbReference type="CDD" id="cd01127">
    <property type="entry name" value="TrwB_TraG_TraD_VirD4"/>
    <property type="match status" value="1"/>
</dbReference>
<dbReference type="InterPro" id="IPR003688">
    <property type="entry name" value="TraG/VirD4"/>
</dbReference>
<gene>
    <name evidence="9" type="primary">virD4</name>
    <name evidence="9" type="ORF">WOSG25_110320</name>
</gene>
<organism evidence="9 10">
    <name type="scientific">Weissella oryzae (strain DSM 25784 / JCM 18191 / LMG 30913 / SG25)</name>
    <dbReference type="NCBI Taxonomy" id="1329250"/>
    <lineage>
        <taxon>Bacteria</taxon>
        <taxon>Bacillati</taxon>
        <taxon>Bacillota</taxon>
        <taxon>Bacilli</taxon>
        <taxon>Lactobacillales</taxon>
        <taxon>Lactobacillaceae</taxon>
        <taxon>Weissella</taxon>
    </lineage>
</organism>
<feature type="transmembrane region" description="Helical" evidence="7">
    <location>
        <begin position="30"/>
        <end position="51"/>
    </location>
</feature>
<evidence type="ECO:0000256" key="3">
    <source>
        <dbReference type="ARBA" id="ARBA00022475"/>
    </source>
</evidence>
<dbReference type="OrthoDB" id="9766496at2"/>
<dbReference type="Pfam" id="PF02534">
    <property type="entry name" value="T4SS-DNA_transf"/>
    <property type="match status" value="1"/>
</dbReference>
<comment type="similarity">
    <text evidence="2">Belongs to the VirD4/TraG family.</text>
</comment>
<dbReference type="Gene3D" id="3.40.50.300">
    <property type="entry name" value="P-loop containing nucleotide triphosphate hydrolases"/>
    <property type="match status" value="1"/>
</dbReference>
<reference evidence="10" key="1">
    <citation type="journal article" date="2014" name="Genome Announc.">
        <title>Draft genome sequence of Weissella oryzae SG25T, isolated from fermented rice grains.</title>
        <authorList>
            <person name="Tanizawa Y."/>
            <person name="Fujisawa T."/>
            <person name="Mochizuki T."/>
            <person name="Kaminuma E."/>
            <person name="Suzuki Y."/>
            <person name="Nakamura Y."/>
            <person name="Tohno M."/>
        </authorList>
    </citation>
    <scope>NUCLEOTIDE SEQUENCE [LARGE SCALE GENOMIC DNA]</scope>
    <source>
        <strain evidence="10">DSM 25784 / JCM 18191 / LMG 30913 / SG25</strain>
    </source>
</reference>
<feature type="transmembrane region" description="Helical" evidence="7">
    <location>
        <begin position="202"/>
        <end position="224"/>
    </location>
</feature>
<evidence type="ECO:0000256" key="1">
    <source>
        <dbReference type="ARBA" id="ARBA00004651"/>
    </source>
</evidence>
<dbReference type="InterPro" id="IPR051539">
    <property type="entry name" value="T4SS-coupling_protein"/>
</dbReference>
<proteinExistence type="inferred from homology"/>
<accession>A0A069CVP1</accession>
<name>A0A069CVP1_WEIOS</name>